<dbReference type="EMBL" id="CAJNNW010016990">
    <property type="protein sequence ID" value="CAE8660106.1"/>
    <property type="molecule type" value="Genomic_DNA"/>
</dbReference>
<organism evidence="2 3">
    <name type="scientific">Polarella glacialis</name>
    <name type="common">Dinoflagellate</name>
    <dbReference type="NCBI Taxonomy" id="89957"/>
    <lineage>
        <taxon>Eukaryota</taxon>
        <taxon>Sar</taxon>
        <taxon>Alveolata</taxon>
        <taxon>Dinophyceae</taxon>
        <taxon>Suessiales</taxon>
        <taxon>Suessiaceae</taxon>
        <taxon>Polarella</taxon>
    </lineage>
</organism>
<dbReference type="AlphaFoldDB" id="A0A813IWT8"/>
<keyword evidence="1" id="KW-0472">Membrane</keyword>
<accession>A0A813IWT8</accession>
<feature type="transmembrane region" description="Helical" evidence="1">
    <location>
        <begin position="187"/>
        <end position="215"/>
    </location>
</feature>
<gene>
    <name evidence="2" type="ORF">PGLA2088_LOCUS14039</name>
</gene>
<evidence type="ECO:0000313" key="2">
    <source>
        <dbReference type="EMBL" id="CAE8660106.1"/>
    </source>
</evidence>
<keyword evidence="1" id="KW-1133">Transmembrane helix</keyword>
<dbReference type="Proteomes" id="UP000626109">
    <property type="component" value="Unassembled WGS sequence"/>
</dbReference>
<reference evidence="2" key="1">
    <citation type="submission" date="2021-02" db="EMBL/GenBank/DDBJ databases">
        <authorList>
            <person name="Dougan E. K."/>
            <person name="Rhodes N."/>
            <person name="Thang M."/>
            <person name="Chan C."/>
        </authorList>
    </citation>
    <scope>NUCLEOTIDE SEQUENCE</scope>
</reference>
<proteinExistence type="predicted"/>
<feature type="transmembrane region" description="Helical" evidence="1">
    <location>
        <begin position="50"/>
        <end position="68"/>
    </location>
</feature>
<comment type="caution">
    <text evidence="2">The sequence shown here is derived from an EMBL/GenBank/DDBJ whole genome shotgun (WGS) entry which is preliminary data.</text>
</comment>
<name>A0A813IWT8_POLGL</name>
<evidence type="ECO:0000256" key="1">
    <source>
        <dbReference type="SAM" id="Phobius"/>
    </source>
</evidence>
<keyword evidence="1" id="KW-0812">Transmembrane</keyword>
<protein>
    <submittedName>
        <fullName evidence="2">Uncharacterized protein</fullName>
    </submittedName>
</protein>
<feature type="transmembrane region" description="Helical" evidence="1">
    <location>
        <begin position="80"/>
        <end position="100"/>
    </location>
</feature>
<feature type="transmembrane region" description="Helical" evidence="1">
    <location>
        <begin position="151"/>
        <end position="175"/>
    </location>
</feature>
<evidence type="ECO:0000313" key="3">
    <source>
        <dbReference type="Proteomes" id="UP000626109"/>
    </source>
</evidence>
<sequence>MSKQGTVNRPALAAAAAMVVPARVVGETAIAMVVVTVKVLVSGFGTLVTLRVTPTMFAAVMMAAILLVKPVAPSDTMTLVTEAAVMVVLPSGMVISYAAFTASARRRASSPEARRREGHDRATVTLLASTPDKLAMPGATAPLTPAVPVNAVQFATSMAMVPTTLVTVLLVAVAVGDAPALVVGETAIAMVVVAVGDAPGLVVAATAFAMVVVAVGDAPGLEVAETAPAGHTTALTPCQ</sequence>